<dbReference type="RefSeq" id="WP_285764328.1">
    <property type="nucleotide sequence ID" value="NZ_BSYJ01000004.1"/>
</dbReference>
<sequence>MGIINVESFKALFNTEVTAEQKREAFRDILLLVLARGSRVDLHTHDAEIKVTQKVFLEYMDEEVTAGEIRVAASSELYEKSSINKHVARAAKKLDYSDRILVINALRDVLRADGHVRKSETDFFDEMATVMQLRPSDIAGIPAPAQ</sequence>
<dbReference type="EMBL" id="BSYJ01000004">
    <property type="protein sequence ID" value="GMG87704.1"/>
    <property type="molecule type" value="Genomic_DNA"/>
</dbReference>
<dbReference type="SUPFAM" id="SSF158682">
    <property type="entry name" value="TerB-like"/>
    <property type="match status" value="1"/>
</dbReference>
<reference evidence="2 3" key="1">
    <citation type="submission" date="2023-04" db="EMBL/GenBank/DDBJ databases">
        <title>Marinobulbifer ophiurae gen. nov., sp. Nov., isolate from tissue of brittle star Ophioplocus japonicus.</title>
        <authorList>
            <person name="Kawano K."/>
            <person name="Sawayama S."/>
            <person name="Nakagawa S."/>
        </authorList>
    </citation>
    <scope>NUCLEOTIDE SEQUENCE [LARGE SCALE GENOMIC DNA]</scope>
    <source>
        <strain evidence="2 3">NKW57</strain>
    </source>
</reference>
<proteinExistence type="predicted"/>
<evidence type="ECO:0000259" key="1">
    <source>
        <dbReference type="Pfam" id="PF05099"/>
    </source>
</evidence>
<gene>
    <name evidence="2" type="ORF">MNKW57_20250</name>
</gene>
<dbReference type="Proteomes" id="UP001224392">
    <property type="component" value="Unassembled WGS sequence"/>
</dbReference>
<dbReference type="InterPro" id="IPR007791">
    <property type="entry name" value="DjlA_N"/>
</dbReference>
<keyword evidence="3" id="KW-1185">Reference proteome</keyword>
<name>A0ABQ6M037_9GAMM</name>
<feature type="domain" description="Co-chaperone DjlA N-terminal" evidence="1">
    <location>
        <begin position="32"/>
        <end position="139"/>
    </location>
</feature>
<dbReference type="Pfam" id="PF05099">
    <property type="entry name" value="TerB"/>
    <property type="match status" value="1"/>
</dbReference>
<comment type="caution">
    <text evidence="2">The sequence shown here is derived from an EMBL/GenBank/DDBJ whole genome shotgun (WGS) entry which is preliminary data.</text>
</comment>
<dbReference type="InterPro" id="IPR029024">
    <property type="entry name" value="TerB-like"/>
</dbReference>
<protein>
    <recommendedName>
        <fullName evidence="1">Co-chaperone DjlA N-terminal domain-containing protein</fullName>
    </recommendedName>
</protein>
<dbReference type="Gene3D" id="1.10.3680.10">
    <property type="entry name" value="TerB-like"/>
    <property type="match status" value="1"/>
</dbReference>
<evidence type="ECO:0000313" key="2">
    <source>
        <dbReference type="EMBL" id="GMG87704.1"/>
    </source>
</evidence>
<organism evidence="2 3">
    <name type="scientific">Biformimicrobium ophioploci</name>
    <dbReference type="NCBI Taxonomy" id="3036711"/>
    <lineage>
        <taxon>Bacteria</taxon>
        <taxon>Pseudomonadati</taxon>
        <taxon>Pseudomonadota</taxon>
        <taxon>Gammaproteobacteria</taxon>
        <taxon>Cellvibrionales</taxon>
        <taxon>Microbulbiferaceae</taxon>
        <taxon>Biformimicrobium</taxon>
    </lineage>
</organism>
<accession>A0ABQ6M037</accession>
<evidence type="ECO:0000313" key="3">
    <source>
        <dbReference type="Proteomes" id="UP001224392"/>
    </source>
</evidence>